<dbReference type="Proteomes" id="UP000688947">
    <property type="component" value="Unassembled WGS sequence"/>
</dbReference>
<evidence type="ECO:0000313" key="1">
    <source>
        <dbReference type="EMBL" id="KAG6967238.1"/>
    </source>
</evidence>
<reference evidence="1" key="1">
    <citation type="submission" date="2021-01" db="EMBL/GenBank/DDBJ databases">
        <title>Phytophthora aleatoria, a newly-described species from Pinus radiata is distinct from Phytophthora cactorum isolates based on comparative genomics.</title>
        <authorList>
            <person name="Mcdougal R."/>
            <person name="Panda P."/>
            <person name="Williams N."/>
            <person name="Studholme D.J."/>
        </authorList>
    </citation>
    <scope>NUCLEOTIDE SEQUENCE</scope>
    <source>
        <strain evidence="1">NZFS 3830</strain>
    </source>
</reference>
<gene>
    <name evidence="1" type="ORF">JG687_00004400</name>
</gene>
<organism evidence="1 2">
    <name type="scientific">Phytophthora cactorum</name>
    <dbReference type="NCBI Taxonomy" id="29920"/>
    <lineage>
        <taxon>Eukaryota</taxon>
        <taxon>Sar</taxon>
        <taxon>Stramenopiles</taxon>
        <taxon>Oomycota</taxon>
        <taxon>Peronosporomycetes</taxon>
        <taxon>Peronosporales</taxon>
        <taxon>Peronosporaceae</taxon>
        <taxon>Phytophthora</taxon>
    </lineage>
</organism>
<protein>
    <submittedName>
        <fullName evidence="1">Uncharacterized protein</fullName>
    </submittedName>
</protein>
<dbReference type="VEuPathDB" id="FungiDB:PC110_g16845"/>
<dbReference type="OrthoDB" id="126222at2759"/>
<comment type="caution">
    <text evidence="1">The sequence shown here is derived from an EMBL/GenBank/DDBJ whole genome shotgun (WGS) entry which is preliminary data.</text>
</comment>
<proteinExistence type="predicted"/>
<dbReference type="EMBL" id="JAENGZ010000150">
    <property type="protein sequence ID" value="KAG6967238.1"/>
    <property type="molecule type" value="Genomic_DNA"/>
</dbReference>
<dbReference type="AlphaFoldDB" id="A0A8T1UNW4"/>
<sequence>MDDRALFTDRGKQREAQLRLQNRRIAIHLNAVDPNIDNIRALVFRLQATITLVEYESVLDQIRVAFPVSRKVKVNGNMENQAVDQYLRKSHPTSWTKFGNGSLTPEEASAIASEWKAASAYGVGCPLFAGRTTSAIEGSAAGRHSQLSGFRCSHALLQYGCGDTRW</sequence>
<accession>A0A8T1UNW4</accession>
<evidence type="ECO:0000313" key="2">
    <source>
        <dbReference type="Proteomes" id="UP000688947"/>
    </source>
</evidence>
<name>A0A8T1UNW4_9STRA</name>